<feature type="coiled-coil region" evidence="1">
    <location>
        <begin position="65"/>
        <end position="92"/>
    </location>
</feature>
<evidence type="ECO:0000256" key="1">
    <source>
        <dbReference type="SAM" id="Coils"/>
    </source>
</evidence>
<organism evidence="2 3">
    <name type="scientific">Mya arenaria</name>
    <name type="common">Soft-shell clam</name>
    <dbReference type="NCBI Taxonomy" id="6604"/>
    <lineage>
        <taxon>Eukaryota</taxon>
        <taxon>Metazoa</taxon>
        <taxon>Spiralia</taxon>
        <taxon>Lophotrochozoa</taxon>
        <taxon>Mollusca</taxon>
        <taxon>Bivalvia</taxon>
        <taxon>Autobranchia</taxon>
        <taxon>Heteroconchia</taxon>
        <taxon>Euheterodonta</taxon>
        <taxon>Imparidentia</taxon>
        <taxon>Neoheterodontei</taxon>
        <taxon>Myida</taxon>
        <taxon>Myoidea</taxon>
        <taxon>Myidae</taxon>
        <taxon>Mya</taxon>
    </lineage>
</organism>
<gene>
    <name evidence="2" type="ORF">MAR_002605</name>
</gene>
<keyword evidence="1" id="KW-0175">Coiled coil</keyword>
<keyword evidence="3" id="KW-1185">Reference proteome</keyword>
<accession>A0ABY7G6S8</accession>
<protein>
    <submittedName>
        <fullName evidence="2">Uncharacterized protein</fullName>
    </submittedName>
</protein>
<name>A0ABY7G6S8_MYAAR</name>
<evidence type="ECO:0000313" key="2">
    <source>
        <dbReference type="EMBL" id="WAR29037.1"/>
    </source>
</evidence>
<proteinExistence type="predicted"/>
<evidence type="ECO:0000313" key="3">
    <source>
        <dbReference type="Proteomes" id="UP001164746"/>
    </source>
</evidence>
<sequence length="117" mass="13889">MSSRKKETKEVIIQCSTSRQKQRDMFERKNATIVKMIEEQRAALNKARDKEISMQKDIDRQKHECNGLRDKQKSLKKVIEQLEKECHGLREKDECLRKYYDALRTGTNINIYGRNGQ</sequence>
<dbReference type="Proteomes" id="UP001164746">
    <property type="component" value="Chromosome 16"/>
</dbReference>
<dbReference type="EMBL" id="CP111027">
    <property type="protein sequence ID" value="WAR29037.1"/>
    <property type="molecule type" value="Genomic_DNA"/>
</dbReference>
<reference evidence="2" key="1">
    <citation type="submission" date="2022-11" db="EMBL/GenBank/DDBJ databases">
        <title>Centuries of genome instability and evolution in soft-shell clam transmissible cancer (bioRxiv).</title>
        <authorList>
            <person name="Hart S.F.M."/>
            <person name="Yonemitsu M.A."/>
            <person name="Giersch R.M."/>
            <person name="Beal B.F."/>
            <person name="Arriagada G."/>
            <person name="Davis B.W."/>
            <person name="Ostrander E.A."/>
            <person name="Goff S.P."/>
            <person name="Metzger M.J."/>
        </authorList>
    </citation>
    <scope>NUCLEOTIDE SEQUENCE</scope>
    <source>
        <strain evidence="2">MELC-2E11</strain>
        <tissue evidence="2">Siphon/mantle</tissue>
    </source>
</reference>